<accession>X0TP75</accession>
<feature type="non-terminal residue" evidence="1">
    <location>
        <position position="217"/>
    </location>
</feature>
<name>X0TP75_9ZZZZ</name>
<proteinExistence type="predicted"/>
<sequence length="217" mass="23639">MSTKYVASSAEIVASTANRLIRIIDSENPEIVFSKLLRNYFVEIGFSTAYPNFGNLNIGSVHPFIILLFADVLGEAHDLNVFPSITIADSSQQESNLTLARDISYLVLTGADVQVLKNYRDRGKMFISDVGMTALETATADGGTIVGQQVIATDLHTFDFNIWSANKDITSLIFDMVDSFLTSEIGSLHNSGLDVQSKGGRRTGDVNLEFGKILYGA</sequence>
<comment type="caution">
    <text evidence="1">The sequence shown here is derived from an EMBL/GenBank/DDBJ whole genome shotgun (WGS) entry which is preliminary data.</text>
</comment>
<dbReference type="EMBL" id="BARS01017951">
    <property type="protein sequence ID" value="GAF89051.1"/>
    <property type="molecule type" value="Genomic_DNA"/>
</dbReference>
<evidence type="ECO:0000313" key="1">
    <source>
        <dbReference type="EMBL" id="GAF89051.1"/>
    </source>
</evidence>
<reference evidence="1" key="1">
    <citation type="journal article" date="2014" name="Front. Microbiol.">
        <title>High frequency of phylogenetically diverse reductive dehalogenase-homologous genes in deep subseafloor sedimentary metagenomes.</title>
        <authorList>
            <person name="Kawai M."/>
            <person name="Futagami T."/>
            <person name="Toyoda A."/>
            <person name="Takaki Y."/>
            <person name="Nishi S."/>
            <person name="Hori S."/>
            <person name="Arai W."/>
            <person name="Tsubouchi T."/>
            <person name="Morono Y."/>
            <person name="Uchiyama I."/>
            <person name="Ito T."/>
            <person name="Fujiyama A."/>
            <person name="Inagaki F."/>
            <person name="Takami H."/>
        </authorList>
    </citation>
    <scope>NUCLEOTIDE SEQUENCE</scope>
    <source>
        <strain evidence="1">Expedition CK06-06</strain>
    </source>
</reference>
<gene>
    <name evidence="1" type="ORF">S01H1_29289</name>
</gene>
<organism evidence="1">
    <name type="scientific">marine sediment metagenome</name>
    <dbReference type="NCBI Taxonomy" id="412755"/>
    <lineage>
        <taxon>unclassified sequences</taxon>
        <taxon>metagenomes</taxon>
        <taxon>ecological metagenomes</taxon>
    </lineage>
</organism>
<dbReference type="AlphaFoldDB" id="X0TP75"/>
<protein>
    <submittedName>
        <fullName evidence="1">Uncharacterized protein</fullName>
    </submittedName>
</protein>